<organism evidence="4 5">
    <name type="scientific">Talaromyces pinophilus</name>
    <name type="common">Penicillium pinophilum</name>
    <dbReference type="NCBI Taxonomy" id="128442"/>
    <lineage>
        <taxon>Eukaryota</taxon>
        <taxon>Fungi</taxon>
        <taxon>Dikarya</taxon>
        <taxon>Ascomycota</taxon>
        <taxon>Pezizomycotina</taxon>
        <taxon>Eurotiomycetes</taxon>
        <taxon>Eurotiomycetidae</taxon>
        <taxon>Eurotiales</taxon>
        <taxon>Trichocomaceae</taxon>
        <taxon>Talaromyces</taxon>
        <taxon>Talaromyces sect. Talaromyces</taxon>
    </lineage>
</organism>
<dbReference type="GO" id="GO:0051287">
    <property type="term" value="F:NAD binding"/>
    <property type="evidence" value="ECO:0007669"/>
    <property type="project" value="InterPro"/>
</dbReference>
<feature type="compositionally biased region" description="Basic and acidic residues" evidence="1">
    <location>
        <begin position="263"/>
        <end position="275"/>
    </location>
</feature>
<proteinExistence type="predicted"/>
<dbReference type="Gene3D" id="1.20.5.170">
    <property type="match status" value="1"/>
</dbReference>
<dbReference type="Gene3D" id="3.40.50.720">
    <property type="entry name" value="NAD(P)-binding Rossmann-like Domain"/>
    <property type="match status" value="1"/>
</dbReference>
<feature type="compositionally biased region" description="Basic and acidic residues" evidence="1">
    <location>
        <begin position="61"/>
        <end position="73"/>
    </location>
</feature>
<evidence type="ECO:0000313" key="4">
    <source>
        <dbReference type="EMBL" id="GAM42883.1"/>
    </source>
</evidence>
<evidence type="ECO:0000259" key="3">
    <source>
        <dbReference type="Pfam" id="PF14833"/>
    </source>
</evidence>
<name>A0A478EDB4_TALPI</name>
<dbReference type="Proteomes" id="UP000053095">
    <property type="component" value="Unassembled WGS sequence"/>
</dbReference>
<dbReference type="Pfam" id="PF11905">
    <property type="entry name" value="DUF3425"/>
    <property type="match status" value="1"/>
</dbReference>
<evidence type="ECO:0000256" key="1">
    <source>
        <dbReference type="SAM" id="MobiDB-lite"/>
    </source>
</evidence>
<gene>
    <name evidence="4" type="ORF">TCE0_044r17253</name>
</gene>
<dbReference type="InterPro" id="IPR013328">
    <property type="entry name" value="6PGD_dom2"/>
</dbReference>
<dbReference type="Pfam" id="PF03446">
    <property type="entry name" value="NAD_binding_2"/>
    <property type="match status" value="1"/>
</dbReference>
<dbReference type="InterPro" id="IPR029154">
    <property type="entry name" value="HIBADH-like_NADP-bd"/>
</dbReference>
<dbReference type="SUPFAM" id="SSF48179">
    <property type="entry name" value="6-phosphogluconate dehydrogenase C-terminal domain-like"/>
    <property type="match status" value="1"/>
</dbReference>
<feature type="domain" description="6-phosphogluconate dehydrogenase NADP-binding" evidence="2">
    <location>
        <begin position="506"/>
        <end position="665"/>
    </location>
</feature>
<accession>A0A478EDB4</accession>
<dbReference type="InterPro" id="IPR036291">
    <property type="entry name" value="NAD(P)-bd_dom_sf"/>
</dbReference>
<dbReference type="InterPro" id="IPR021833">
    <property type="entry name" value="DUF3425"/>
</dbReference>
<dbReference type="Gene3D" id="1.10.1040.10">
    <property type="entry name" value="N-(1-d-carboxylethyl)-l-norvaline Dehydrogenase, domain 2"/>
    <property type="match status" value="1"/>
</dbReference>
<evidence type="ECO:0000313" key="5">
    <source>
        <dbReference type="Proteomes" id="UP000053095"/>
    </source>
</evidence>
<dbReference type="PANTHER" id="PTHR37012:SF2">
    <property type="entry name" value="BZIP DOMAIN-CONTAINING PROTEIN-RELATED"/>
    <property type="match status" value="1"/>
</dbReference>
<dbReference type="Pfam" id="PF14833">
    <property type="entry name" value="NAD_binding_11"/>
    <property type="match status" value="1"/>
</dbReference>
<reference evidence="5" key="1">
    <citation type="journal article" date="2015" name="Genome Announc.">
        <title>Draft genome sequence of Talaromyces cellulolyticus strain Y-94, a source of lignocellulosic biomass-degrading enzymes.</title>
        <authorList>
            <person name="Fujii T."/>
            <person name="Koike H."/>
            <person name="Sawayama S."/>
            <person name="Yano S."/>
            <person name="Inoue H."/>
        </authorList>
    </citation>
    <scope>NUCLEOTIDE SEQUENCE [LARGE SCALE GENOMIC DNA]</scope>
    <source>
        <strain evidence="5">Y-94</strain>
    </source>
</reference>
<dbReference type="InterPro" id="IPR006115">
    <property type="entry name" value="6PGDH_NADP-bd"/>
</dbReference>
<keyword evidence="5" id="KW-1185">Reference proteome</keyword>
<dbReference type="AlphaFoldDB" id="A0A478EDB4"/>
<dbReference type="SUPFAM" id="SSF51735">
    <property type="entry name" value="NAD(P)-binding Rossmann-fold domains"/>
    <property type="match status" value="1"/>
</dbReference>
<feature type="domain" description="3-hydroxyisobutyrate dehydrogenase-like NAD-binding" evidence="3">
    <location>
        <begin position="676"/>
        <end position="794"/>
    </location>
</feature>
<dbReference type="InterPro" id="IPR008927">
    <property type="entry name" value="6-PGluconate_DH-like_C_sf"/>
</dbReference>
<dbReference type="EMBL" id="DF933840">
    <property type="protein sequence ID" value="GAM42883.1"/>
    <property type="molecule type" value="Genomic_DNA"/>
</dbReference>
<dbReference type="PANTHER" id="PTHR37012">
    <property type="entry name" value="B-ZIP TRANSCRIPTION FACTOR (EUROFUNG)-RELATED"/>
    <property type="match status" value="1"/>
</dbReference>
<dbReference type="GO" id="GO:0050661">
    <property type="term" value="F:NADP binding"/>
    <property type="evidence" value="ECO:0007669"/>
    <property type="project" value="InterPro"/>
</dbReference>
<sequence length="814" mass="89263">MQSPNVKPEQASAESLGGLNHTMEPMDISNPHHNGNMVAGTKRKINSASPRGVANLTPEQLARKRANDRQAQRAIRERTKAQIEALERRVHELTSQQPYQDIQNLVSEKERILRENQDIKRRLSAMMNILQPLMERDGMPAISPTNAQLAMTSAPLANNAAITPTNAAPIPAETTHPSPFTDRSHDTPISLESHQLDQSWNDSVAGNLSPTNVELQCAPRPDAVSMMSIIANPQLTTQEFGEKLILNFLLDNPRQKPKIADIPKLSADHSPEPPKLESSSSTGAVAGAGAAANDHRQAHLIAVQNLKPTCPLDSIFLDFLKNRRGELTSGTQQRMAYPSVSSLLNPSENSTYSYSISKVFSDILRTFPDISSLPEQVGTLYTMFQIMRWQIYPTQENYDRIPHWLTPRPAQLFNPHPAWMDYILWPKVRDRLSYSYRDYPFETWFVPYTRTISCNWPYEPTDCLLHNTDSDELLINPVFERHIRDLNNWSLGTEFADAFPALVDAYGLGSMGLAMASNLQRHLSAKQGLGLLYSNRTLSRGEPLQQLGAVPQPSFGDLVSKSNIIFTMVSNDAVLESLITDVIKSGESLDSKIFIDCSTVHPATITSISSQLSSRSASFLCAPVFGGNPVATAGKLVFALAGATPEVRQNIIKPLIQDVMGRKVIDCGEDPAKSSLLKIAGNIVTVSLMETVGEAQVFAEKTGLGTGAMEELIDEAFGPIAGGYSKRLTTGVYAPSLTTRPGFGVSLAIKDANHALSIAKENGVELPSVELARDNMSSAREYGGECLDSSSMYGILRQKAGLAFWNEKSRQGGK</sequence>
<dbReference type="CDD" id="cd14688">
    <property type="entry name" value="bZIP_YAP"/>
    <property type="match status" value="1"/>
</dbReference>
<feature type="compositionally biased region" description="Low complexity" evidence="1">
    <location>
        <begin position="276"/>
        <end position="289"/>
    </location>
</feature>
<evidence type="ECO:0000259" key="2">
    <source>
        <dbReference type="Pfam" id="PF03446"/>
    </source>
</evidence>
<feature type="region of interest" description="Disordered" evidence="1">
    <location>
        <begin position="263"/>
        <end position="289"/>
    </location>
</feature>
<feature type="region of interest" description="Disordered" evidence="1">
    <location>
        <begin position="19"/>
        <end position="73"/>
    </location>
</feature>
<protein>
    <submittedName>
        <fullName evidence="4">Uncharacterized protein</fullName>
    </submittedName>
</protein>